<proteinExistence type="predicted"/>
<dbReference type="Proteomes" id="UP001501358">
    <property type="component" value="Unassembled WGS sequence"/>
</dbReference>
<reference evidence="2 3" key="1">
    <citation type="journal article" date="2019" name="Int. J. Syst. Evol. Microbiol.">
        <title>The Global Catalogue of Microorganisms (GCM) 10K type strain sequencing project: providing services to taxonomists for standard genome sequencing and annotation.</title>
        <authorList>
            <consortium name="The Broad Institute Genomics Platform"/>
            <consortium name="The Broad Institute Genome Sequencing Center for Infectious Disease"/>
            <person name="Wu L."/>
            <person name="Ma J."/>
        </authorList>
    </citation>
    <scope>NUCLEOTIDE SEQUENCE [LARGE SCALE GENOMIC DNA]</scope>
    <source>
        <strain evidence="2 3">JCM 6307</strain>
    </source>
</reference>
<feature type="domain" description="Carrier" evidence="1">
    <location>
        <begin position="1"/>
        <end position="80"/>
    </location>
</feature>
<dbReference type="Pfam" id="PF00550">
    <property type="entry name" value="PP-binding"/>
    <property type="match status" value="1"/>
</dbReference>
<dbReference type="Gene3D" id="1.10.1200.10">
    <property type="entry name" value="ACP-like"/>
    <property type="match status" value="1"/>
</dbReference>
<evidence type="ECO:0000313" key="2">
    <source>
        <dbReference type="EMBL" id="GAA2495304.1"/>
    </source>
</evidence>
<evidence type="ECO:0000259" key="1">
    <source>
        <dbReference type="PROSITE" id="PS50075"/>
    </source>
</evidence>
<keyword evidence="3" id="KW-1185">Reference proteome</keyword>
<dbReference type="RefSeq" id="WP_344384069.1">
    <property type="nucleotide sequence ID" value="NZ_BAAATA010000019.1"/>
</dbReference>
<dbReference type="EMBL" id="BAAATA010000019">
    <property type="protein sequence ID" value="GAA2495304.1"/>
    <property type="molecule type" value="Genomic_DNA"/>
</dbReference>
<dbReference type="InterPro" id="IPR009081">
    <property type="entry name" value="PP-bd_ACP"/>
</dbReference>
<sequence length="81" mass="8963">MTEEEALDVVKDAVRGIVPDADFTRIAPDDRFRDALELDSLDFLTLVEDLVNRTGCRIDEDDYPRLTTLAGAAALLAERAP</sequence>
<evidence type="ECO:0000313" key="3">
    <source>
        <dbReference type="Proteomes" id="UP001501358"/>
    </source>
</evidence>
<protein>
    <recommendedName>
        <fullName evidence="1">Carrier domain-containing protein</fullName>
    </recommendedName>
</protein>
<accession>A0ABN3M3T8</accession>
<dbReference type="InterPro" id="IPR036736">
    <property type="entry name" value="ACP-like_sf"/>
</dbReference>
<name>A0ABN3M3T8_9ACTN</name>
<dbReference type="PROSITE" id="PS50075">
    <property type="entry name" value="CARRIER"/>
    <property type="match status" value="1"/>
</dbReference>
<dbReference type="SUPFAM" id="SSF47336">
    <property type="entry name" value="ACP-like"/>
    <property type="match status" value="1"/>
</dbReference>
<organism evidence="2 3">
    <name type="scientific">Streptomyces thermolineatus</name>
    <dbReference type="NCBI Taxonomy" id="44033"/>
    <lineage>
        <taxon>Bacteria</taxon>
        <taxon>Bacillati</taxon>
        <taxon>Actinomycetota</taxon>
        <taxon>Actinomycetes</taxon>
        <taxon>Kitasatosporales</taxon>
        <taxon>Streptomycetaceae</taxon>
        <taxon>Streptomyces</taxon>
    </lineage>
</organism>
<gene>
    <name evidence="2" type="ORF">GCM10010406_34400</name>
</gene>
<comment type="caution">
    <text evidence="2">The sequence shown here is derived from an EMBL/GenBank/DDBJ whole genome shotgun (WGS) entry which is preliminary data.</text>
</comment>